<keyword evidence="6 9" id="KW-1133">Transmembrane helix</keyword>
<dbReference type="GO" id="GO:0005886">
    <property type="term" value="C:plasma membrane"/>
    <property type="evidence" value="ECO:0007669"/>
    <property type="project" value="UniProtKB-SubCell"/>
</dbReference>
<dbReference type="PANTHER" id="PTHR21716:SF53">
    <property type="entry name" value="PERMEASE PERM-RELATED"/>
    <property type="match status" value="1"/>
</dbReference>
<evidence type="ECO:0000256" key="9">
    <source>
        <dbReference type="SAM" id="Phobius"/>
    </source>
</evidence>
<evidence type="ECO:0000256" key="8">
    <source>
        <dbReference type="SAM" id="MobiDB-lite"/>
    </source>
</evidence>
<dbReference type="PANTHER" id="PTHR21716">
    <property type="entry name" value="TRANSMEMBRANE PROTEIN"/>
    <property type="match status" value="1"/>
</dbReference>
<evidence type="ECO:0000256" key="2">
    <source>
        <dbReference type="ARBA" id="ARBA00009773"/>
    </source>
</evidence>
<feature type="transmembrane region" description="Helical" evidence="9">
    <location>
        <begin position="317"/>
        <end position="345"/>
    </location>
</feature>
<evidence type="ECO:0000256" key="6">
    <source>
        <dbReference type="ARBA" id="ARBA00022989"/>
    </source>
</evidence>
<feature type="region of interest" description="Disordered" evidence="8">
    <location>
        <begin position="433"/>
        <end position="485"/>
    </location>
</feature>
<dbReference type="AlphaFoldDB" id="A0A6J4UWB8"/>
<evidence type="ECO:0000256" key="1">
    <source>
        <dbReference type="ARBA" id="ARBA00004651"/>
    </source>
</evidence>
<proteinExistence type="inferred from homology"/>
<evidence type="ECO:0000256" key="5">
    <source>
        <dbReference type="ARBA" id="ARBA00022692"/>
    </source>
</evidence>
<keyword evidence="5 9" id="KW-0812">Transmembrane</keyword>
<dbReference type="Pfam" id="PF01594">
    <property type="entry name" value="AI-2E_transport"/>
    <property type="match status" value="1"/>
</dbReference>
<feature type="transmembrane region" description="Helical" evidence="9">
    <location>
        <begin position="276"/>
        <end position="297"/>
    </location>
</feature>
<dbReference type="GO" id="GO:0055085">
    <property type="term" value="P:transmembrane transport"/>
    <property type="evidence" value="ECO:0007669"/>
    <property type="project" value="TreeGrafter"/>
</dbReference>
<evidence type="ECO:0008006" key="11">
    <source>
        <dbReference type="Google" id="ProtNLM"/>
    </source>
</evidence>
<name>A0A6J4UWB8_9BACT</name>
<dbReference type="EMBL" id="CADCWL010000083">
    <property type="protein sequence ID" value="CAA9562333.1"/>
    <property type="molecule type" value="Genomic_DNA"/>
</dbReference>
<keyword evidence="7 9" id="KW-0472">Membrane</keyword>
<feature type="transmembrane region" description="Helical" evidence="9">
    <location>
        <begin position="127"/>
        <end position="148"/>
    </location>
</feature>
<protein>
    <recommendedName>
        <fullName evidence="11">AI-2E family transporter</fullName>
    </recommendedName>
</protein>
<sequence>MQTDRPAGAEMRGAGFTVRGFGFGGAAGPARGATVSRSVDATPSVGIPVAPPTGVPPVVGRAPASETMDRERRPGLTPFSLFLTLLVAYVLYKVQLVLILVLMSVLLATIIERPVHLLERRHVPRGLGILITYIAIIAGLALFSASLAPQIGEQAGNFREQAPDQLRLLRDEWRESGNPLLNGAGANLVNQGIGIISDPTPNVDVNQEAAIGVATSVGGGIVSTLTVFVIAFYYLMEKAWLRRLVLLEIAPASRDRVNRVWDNVEAKVGDWLRGQLLLSLTVGLLATVGYAVLQVPFWPVLGLWAGLTEVIPIAGPWIGGIPAVVLALTKSWNLGLLVIGFIVIIQLLENTVLVPRIMRGAVGLTPMTVFVAILAGTSFLNLAGALLAIPVAAAVQVVLTDYLATRRQAQRGIDTTPPGWRWMRGPLLPVPLHPTPVDPSELAPHRPVVPPETPPPASDAPPAAPAVGWTSDLLARATKRTRGED</sequence>
<comment type="similarity">
    <text evidence="2">Belongs to the autoinducer-2 exporter (AI-2E) (TC 2.A.86) family.</text>
</comment>
<evidence type="ECO:0000256" key="4">
    <source>
        <dbReference type="ARBA" id="ARBA00022475"/>
    </source>
</evidence>
<reference evidence="10" key="1">
    <citation type="submission" date="2020-02" db="EMBL/GenBank/DDBJ databases">
        <authorList>
            <person name="Meier V. D."/>
        </authorList>
    </citation>
    <scope>NUCLEOTIDE SEQUENCE</scope>
    <source>
        <strain evidence="10">AVDCRST_MAG19</strain>
    </source>
</reference>
<feature type="compositionally biased region" description="Pro residues" evidence="8">
    <location>
        <begin position="447"/>
        <end position="464"/>
    </location>
</feature>
<comment type="subcellular location">
    <subcellularLocation>
        <location evidence="1">Cell membrane</location>
        <topology evidence="1">Multi-pass membrane protein</topology>
    </subcellularLocation>
</comment>
<dbReference type="InterPro" id="IPR002549">
    <property type="entry name" value="AI-2E-like"/>
</dbReference>
<keyword evidence="3" id="KW-0813">Transport</keyword>
<evidence type="ECO:0000256" key="3">
    <source>
        <dbReference type="ARBA" id="ARBA00022448"/>
    </source>
</evidence>
<feature type="transmembrane region" description="Helical" evidence="9">
    <location>
        <begin position="209"/>
        <end position="235"/>
    </location>
</feature>
<evidence type="ECO:0000313" key="10">
    <source>
        <dbReference type="EMBL" id="CAA9562333.1"/>
    </source>
</evidence>
<evidence type="ECO:0000256" key="7">
    <source>
        <dbReference type="ARBA" id="ARBA00023136"/>
    </source>
</evidence>
<accession>A0A6J4UWB8</accession>
<keyword evidence="4" id="KW-1003">Cell membrane</keyword>
<gene>
    <name evidence="10" type="ORF">AVDCRST_MAG19-1916</name>
</gene>
<organism evidence="10">
    <name type="scientific">uncultured Thermomicrobiales bacterium</name>
    <dbReference type="NCBI Taxonomy" id="1645740"/>
    <lineage>
        <taxon>Bacteria</taxon>
        <taxon>Pseudomonadati</taxon>
        <taxon>Thermomicrobiota</taxon>
        <taxon>Thermomicrobia</taxon>
        <taxon>Thermomicrobiales</taxon>
        <taxon>environmental samples</taxon>
    </lineage>
</organism>